<name>A0A0M4CKA6_9CORY</name>
<dbReference type="AlphaFoldDB" id="A0A0M4CKA6"/>
<reference evidence="2 3" key="1">
    <citation type="submission" date="2014-08" db="EMBL/GenBank/DDBJ databases">
        <title>Complete genome sequence of Corynebacterium deserti GIMN1.010 (=DSM 45689), isolated from desert sand in western China.</title>
        <authorList>
            <person name="Ruckert C."/>
            <person name="Albersmeier A."/>
            <person name="Kalinowski J."/>
        </authorList>
    </citation>
    <scope>NUCLEOTIDE SEQUENCE [LARGE SCALE GENOMIC DNA]</scope>
    <source>
        <strain evidence="2 3">GIMN1.010</strain>
    </source>
</reference>
<evidence type="ECO:0000313" key="2">
    <source>
        <dbReference type="EMBL" id="ALC06364.1"/>
    </source>
</evidence>
<keyword evidence="1" id="KW-0812">Transmembrane</keyword>
<dbReference type="EMBL" id="CP009220">
    <property type="protein sequence ID" value="ALC06364.1"/>
    <property type="molecule type" value="Genomic_DNA"/>
</dbReference>
<feature type="transmembrane region" description="Helical" evidence="1">
    <location>
        <begin position="31"/>
        <end position="48"/>
    </location>
</feature>
<feature type="transmembrane region" description="Helical" evidence="1">
    <location>
        <begin position="7"/>
        <end position="25"/>
    </location>
</feature>
<keyword evidence="1" id="KW-1133">Transmembrane helix</keyword>
<organism evidence="2 3">
    <name type="scientific">Corynebacterium deserti GIMN1.010</name>
    <dbReference type="NCBI Taxonomy" id="931089"/>
    <lineage>
        <taxon>Bacteria</taxon>
        <taxon>Bacillati</taxon>
        <taxon>Actinomycetota</taxon>
        <taxon>Actinomycetes</taxon>
        <taxon>Mycobacteriales</taxon>
        <taxon>Corynebacteriaceae</taxon>
        <taxon>Corynebacterium</taxon>
    </lineage>
</organism>
<keyword evidence="1" id="KW-0472">Membrane</keyword>
<dbReference type="Proteomes" id="UP000068067">
    <property type="component" value="Chromosome"/>
</dbReference>
<protein>
    <submittedName>
        <fullName evidence="2">Putative membrane protein</fullName>
    </submittedName>
</protein>
<dbReference type="RefSeq" id="WP_197276220.1">
    <property type="nucleotide sequence ID" value="NZ_CP009220.1"/>
</dbReference>
<evidence type="ECO:0000313" key="3">
    <source>
        <dbReference type="Proteomes" id="UP000068067"/>
    </source>
</evidence>
<keyword evidence="3" id="KW-1185">Reference proteome</keyword>
<evidence type="ECO:0000256" key="1">
    <source>
        <dbReference type="SAM" id="Phobius"/>
    </source>
</evidence>
<dbReference type="PATRIC" id="fig|931089.4.peg.2002"/>
<sequence length="52" mass="5640">MNKTMRIRFLIVAALIIAYVVVAALDLAREVIAPIIVIGVAAAIFVPFDKTK</sequence>
<gene>
    <name evidence="2" type="ORF">CDES_09895</name>
</gene>
<dbReference type="KEGG" id="cdx:CDES_09895"/>
<accession>A0A0M4CKA6</accession>
<proteinExistence type="predicted"/>